<evidence type="ECO:0000256" key="1">
    <source>
        <dbReference type="SAM" id="MobiDB-lite"/>
    </source>
</evidence>
<proteinExistence type="predicted"/>
<dbReference type="OrthoDB" id="773814at2759"/>
<dbReference type="EMBL" id="JAAIUW010000012">
    <property type="protein sequence ID" value="KAF7807127.1"/>
    <property type="molecule type" value="Genomic_DNA"/>
</dbReference>
<evidence type="ECO:0000313" key="2">
    <source>
        <dbReference type="EMBL" id="KAF7807127.1"/>
    </source>
</evidence>
<reference evidence="2" key="1">
    <citation type="submission" date="2020-09" db="EMBL/GenBank/DDBJ databases">
        <title>Genome-Enabled Discovery of Anthraquinone Biosynthesis in Senna tora.</title>
        <authorList>
            <person name="Kang S.-H."/>
            <person name="Pandey R.P."/>
            <person name="Lee C.-M."/>
            <person name="Sim J.-S."/>
            <person name="Jeong J.-T."/>
            <person name="Choi B.-S."/>
            <person name="Jung M."/>
            <person name="Ginzburg D."/>
            <person name="Zhao K."/>
            <person name="Won S.Y."/>
            <person name="Oh T.-J."/>
            <person name="Yu Y."/>
            <person name="Kim N.-H."/>
            <person name="Lee O.R."/>
            <person name="Lee T.-H."/>
            <person name="Bashyal P."/>
            <person name="Kim T.-S."/>
            <person name="Lee W.-H."/>
            <person name="Kawkins C."/>
            <person name="Kim C.-K."/>
            <person name="Kim J.S."/>
            <person name="Ahn B.O."/>
            <person name="Rhee S.Y."/>
            <person name="Sohng J.K."/>
        </authorList>
    </citation>
    <scope>NUCLEOTIDE SEQUENCE</scope>
    <source>
        <tissue evidence="2">Leaf</tissue>
    </source>
</reference>
<comment type="caution">
    <text evidence="2">The sequence shown here is derived from an EMBL/GenBank/DDBJ whole genome shotgun (WGS) entry which is preliminary data.</text>
</comment>
<accession>A0A834W2P9</accession>
<keyword evidence="3" id="KW-1185">Reference proteome</keyword>
<name>A0A834W2P9_9FABA</name>
<protein>
    <submittedName>
        <fullName evidence="2">Uncharacterized protein</fullName>
    </submittedName>
</protein>
<feature type="region of interest" description="Disordered" evidence="1">
    <location>
        <begin position="101"/>
        <end position="122"/>
    </location>
</feature>
<dbReference type="PANTHER" id="PTHR33401">
    <property type="entry name" value="LIGHT-HARVESTING COMPLEX-LIKE PROTEIN OHP2, CHLOROPLASTIC"/>
    <property type="match status" value="1"/>
</dbReference>
<dbReference type="Proteomes" id="UP000634136">
    <property type="component" value="Unassembled WGS sequence"/>
</dbReference>
<dbReference type="AlphaFoldDB" id="A0A834W2P9"/>
<gene>
    <name evidence="2" type="ORF">G2W53_039288</name>
</gene>
<sequence>MDTNSNDVNGYKNKPVASLDAQKIEYRTSEEDDSDSKSLLLPRNGGMSMKSDKTRRKVQWNDKNGNNLTEVLEFMPRFPRFVGNSVHRSQHFPMKFPDASCMHSDVSDSEDEDSESCACAIM</sequence>
<organism evidence="2 3">
    <name type="scientific">Senna tora</name>
    <dbReference type="NCBI Taxonomy" id="362788"/>
    <lineage>
        <taxon>Eukaryota</taxon>
        <taxon>Viridiplantae</taxon>
        <taxon>Streptophyta</taxon>
        <taxon>Embryophyta</taxon>
        <taxon>Tracheophyta</taxon>
        <taxon>Spermatophyta</taxon>
        <taxon>Magnoliopsida</taxon>
        <taxon>eudicotyledons</taxon>
        <taxon>Gunneridae</taxon>
        <taxon>Pentapetalae</taxon>
        <taxon>rosids</taxon>
        <taxon>fabids</taxon>
        <taxon>Fabales</taxon>
        <taxon>Fabaceae</taxon>
        <taxon>Caesalpinioideae</taxon>
        <taxon>Cassia clade</taxon>
        <taxon>Senna</taxon>
    </lineage>
</organism>
<evidence type="ECO:0000313" key="3">
    <source>
        <dbReference type="Proteomes" id="UP000634136"/>
    </source>
</evidence>
<dbReference type="PANTHER" id="PTHR33401:SF2">
    <property type="entry name" value="OS03G0138400 PROTEIN"/>
    <property type="match status" value="1"/>
</dbReference>
<feature type="region of interest" description="Disordered" evidence="1">
    <location>
        <begin position="1"/>
        <end position="56"/>
    </location>
</feature>